<dbReference type="CDD" id="cd00054">
    <property type="entry name" value="EGF_CA"/>
    <property type="match status" value="2"/>
</dbReference>
<sequence length="403" mass="42687">MKRLVHHNYVITISAIGILLPLSVQTAAPVFSKPSPLDQQTSCFENIASSSSIYRVSASDADGDTVTVAIHSQNPSEPPFQLAKAIIGWNLMTPSSTTIDRETTPTFTFVFNASDGNNTVQSVTLTLILTDLNDNSPHFTQSAYRVDPHLLTIRATDADVSNTINYVIKEPIPNNMFSIDINTGQIILKTLTFTVEASDGTHVNTTTVATGTVVGQPCNSSPCLNSGTCSTNGADFACTCTLGWLGKTCNITDPCIPSPCSNGTCYKSGSNYTCLCTEGWLGDTCNQVNPCESSPCSNGGTCYVNGTKFTCSCDTGWLGERCNSADPCISSPCSNGTCYRNGSNYKCSCNEGWLGDTCNQVNPCISSPCSNGGTCYVNGTTFICSCDAGWLGDMCNTGKPKSC</sequence>
<dbReference type="InterPro" id="IPR051022">
    <property type="entry name" value="Notch_Cell-Fate_Det"/>
</dbReference>
<dbReference type="Gene3D" id="2.60.40.60">
    <property type="entry name" value="Cadherins"/>
    <property type="match status" value="2"/>
</dbReference>
<feature type="disulfide bond" evidence="10">
    <location>
        <begin position="255"/>
        <end position="265"/>
    </location>
</feature>
<keyword evidence="2 10" id="KW-0245">EGF-like domain</keyword>
<dbReference type="InterPro" id="IPR015919">
    <property type="entry name" value="Cadherin-like_sf"/>
</dbReference>
<evidence type="ECO:0000256" key="1">
    <source>
        <dbReference type="ARBA" id="ARBA00004370"/>
    </source>
</evidence>
<keyword evidence="7 10" id="KW-1015">Disulfide bond</keyword>
<evidence type="ECO:0000256" key="3">
    <source>
        <dbReference type="ARBA" id="ARBA00022729"/>
    </source>
</evidence>
<organism evidence="14 15">
    <name type="scientific">Dreissena polymorpha</name>
    <name type="common">Zebra mussel</name>
    <name type="synonym">Mytilus polymorpha</name>
    <dbReference type="NCBI Taxonomy" id="45954"/>
    <lineage>
        <taxon>Eukaryota</taxon>
        <taxon>Metazoa</taxon>
        <taxon>Spiralia</taxon>
        <taxon>Lophotrochozoa</taxon>
        <taxon>Mollusca</taxon>
        <taxon>Bivalvia</taxon>
        <taxon>Autobranchia</taxon>
        <taxon>Heteroconchia</taxon>
        <taxon>Euheterodonta</taxon>
        <taxon>Imparidentia</taxon>
        <taxon>Neoheterodontei</taxon>
        <taxon>Myida</taxon>
        <taxon>Dreissenoidea</taxon>
        <taxon>Dreissenidae</taxon>
        <taxon>Dreissena</taxon>
    </lineage>
</organism>
<feature type="domain" description="EGF-like" evidence="12">
    <location>
        <begin position="287"/>
        <end position="323"/>
    </location>
</feature>
<dbReference type="PROSITE" id="PS01186">
    <property type="entry name" value="EGF_2"/>
    <property type="match status" value="5"/>
</dbReference>
<feature type="disulfide bond" evidence="10">
    <location>
        <begin position="328"/>
        <end position="338"/>
    </location>
</feature>
<dbReference type="InterPro" id="IPR000742">
    <property type="entry name" value="EGF"/>
</dbReference>
<feature type="domain" description="EGF-like" evidence="12">
    <location>
        <begin position="324"/>
        <end position="359"/>
    </location>
</feature>
<dbReference type="SMART" id="SM00112">
    <property type="entry name" value="CA"/>
    <property type="match status" value="2"/>
</dbReference>
<reference evidence="14" key="1">
    <citation type="journal article" date="2019" name="bioRxiv">
        <title>The Genome of the Zebra Mussel, Dreissena polymorpha: A Resource for Invasive Species Research.</title>
        <authorList>
            <person name="McCartney M.A."/>
            <person name="Auch B."/>
            <person name="Kono T."/>
            <person name="Mallez S."/>
            <person name="Zhang Y."/>
            <person name="Obille A."/>
            <person name="Becker A."/>
            <person name="Abrahante J.E."/>
            <person name="Garbe J."/>
            <person name="Badalamenti J.P."/>
            <person name="Herman A."/>
            <person name="Mangelson H."/>
            <person name="Liachko I."/>
            <person name="Sullivan S."/>
            <person name="Sone E.D."/>
            <person name="Koren S."/>
            <person name="Silverstein K.A.T."/>
            <person name="Beckman K.B."/>
            <person name="Gohl D.M."/>
        </authorList>
    </citation>
    <scope>NUCLEOTIDE SEQUENCE</scope>
    <source>
        <strain evidence="14">Duluth1</strain>
        <tissue evidence="14">Whole animal</tissue>
    </source>
</reference>
<keyword evidence="6" id="KW-0472">Membrane</keyword>
<dbReference type="Gene3D" id="2.10.25.10">
    <property type="entry name" value="Laminin"/>
    <property type="match status" value="5"/>
</dbReference>
<evidence type="ECO:0000256" key="5">
    <source>
        <dbReference type="ARBA" id="ARBA00022837"/>
    </source>
</evidence>
<feature type="disulfide bond" evidence="10">
    <location>
        <begin position="386"/>
        <end position="395"/>
    </location>
</feature>
<feature type="disulfide bond" evidence="10">
    <location>
        <begin position="240"/>
        <end position="249"/>
    </location>
</feature>
<evidence type="ECO:0000256" key="4">
    <source>
        <dbReference type="ARBA" id="ARBA00022737"/>
    </source>
</evidence>
<feature type="disulfide bond" evidence="10">
    <location>
        <begin position="313"/>
        <end position="322"/>
    </location>
</feature>
<feature type="disulfide bond" evidence="10">
    <location>
        <begin position="276"/>
        <end position="285"/>
    </location>
</feature>
<evidence type="ECO:0000313" key="15">
    <source>
        <dbReference type="Proteomes" id="UP000828390"/>
    </source>
</evidence>
<name>A0A9D4BVK2_DREPO</name>
<feature type="chain" id="PRO_5039171723" evidence="11">
    <location>
        <begin position="27"/>
        <end position="403"/>
    </location>
</feature>
<dbReference type="PROSITE" id="PS50268">
    <property type="entry name" value="CADHERIN_2"/>
    <property type="match status" value="1"/>
</dbReference>
<keyword evidence="3 11" id="KW-0732">Signal</keyword>
<dbReference type="InterPro" id="IPR020894">
    <property type="entry name" value="Cadherin_CS"/>
</dbReference>
<comment type="caution">
    <text evidence="14">The sequence shown here is derived from an EMBL/GenBank/DDBJ whole genome shotgun (WGS) entry which is preliminary data.</text>
</comment>
<feature type="domain" description="Cadherin" evidence="13">
    <location>
        <begin position="45"/>
        <end position="139"/>
    </location>
</feature>
<gene>
    <name evidence="14" type="ORF">DPMN_071184</name>
</gene>
<feature type="signal peptide" evidence="11">
    <location>
        <begin position="1"/>
        <end position="26"/>
    </location>
</feature>
<evidence type="ECO:0000256" key="6">
    <source>
        <dbReference type="ARBA" id="ARBA00023136"/>
    </source>
</evidence>
<evidence type="ECO:0000313" key="14">
    <source>
        <dbReference type="EMBL" id="KAH3711515.1"/>
    </source>
</evidence>
<evidence type="ECO:0000256" key="7">
    <source>
        <dbReference type="ARBA" id="ARBA00023157"/>
    </source>
</evidence>
<comment type="subcellular location">
    <subcellularLocation>
        <location evidence="1">Membrane</location>
    </subcellularLocation>
</comment>
<dbReference type="SUPFAM" id="SSF57196">
    <property type="entry name" value="EGF/Laminin"/>
    <property type="match status" value="5"/>
</dbReference>
<protein>
    <submittedName>
        <fullName evidence="14">Uncharacterized protein</fullName>
    </submittedName>
</protein>
<dbReference type="InterPro" id="IPR002126">
    <property type="entry name" value="Cadherin-like_dom"/>
</dbReference>
<evidence type="ECO:0000256" key="2">
    <source>
        <dbReference type="ARBA" id="ARBA00022536"/>
    </source>
</evidence>
<keyword evidence="5 9" id="KW-0106">Calcium</keyword>
<evidence type="ECO:0000259" key="13">
    <source>
        <dbReference type="PROSITE" id="PS50268"/>
    </source>
</evidence>
<keyword evidence="8" id="KW-0325">Glycoprotein</keyword>
<feature type="domain" description="EGF-like" evidence="12">
    <location>
        <begin position="360"/>
        <end position="396"/>
    </location>
</feature>
<dbReference type="Proteomes" id="UP000828390">
    <property type="component" value="Unassembled WGS sequence"/>
</dbReference>
<keyword evidence="4" id="KW-0677">Repeat</keyword>
<dbReference type="InterPro" id="IPR001881">
    <property type="entry name" value="EGF-like_Ca-bd_dom"/>
</dbReference>
<reference evidence="14" key="2">
    <citation type="submission" date="2020-11" db="EMBL/GenBank/DDBJ databases">
        <authorList>
            <person name="McCartney M.A."/>
            <person name="Auch B."/>
            <person name="Kono T."/>
            <person name="Mallez S."/>
            <person name="Becker A."/>
            <person name="Gohl D.M."/>
            <person name="Silverstein K.A.T."/>
            <person name="Koren S."/>
            <person name="Bechman K.B."/>
            <person name="Herman A."/>
            <person name="Abrahante J.E."/>
            <person name="Garbe J."/>
        </authorList>
    </citation>
    <scope>NUCLEOTIDE SEQUENCE</scope>
    <source>
        <strain evidence="14">Duluth1</strain>
        <tissue evidence="14">Whole animal</tissue>
    </source>
</reference>
<dbReference type="InterPro" id="IPR013032">
    <property type="entry name" value="EGF-like_CS"/>
</dbReference>
<evidence type="ECO:0000256" key="11">
    <source>
        <dbReference type="SAM" id="SignalP"/>
    </source>
</evidence>
<dbReference type="PANTHER" id="PTHR24049">
    <property type="entry name" value="CRUMBS FAMILY MEMBER"/>
    <property type="match status" value="1"/>
</dbReference>
<dbReference type="CDD" id="cd11304">
    <property type="entry name" value="Cadherin_repeat"/>
    <property type="match status" value="2"/>
</dbReference>
<dbReference type="GO" id="GO:0007156">
    <property type="term" value="P:homophilic cell adhesion via plasma membrane adhesion molecules"/>
    <property type="evidence" value="ECO:0007669"/>
    <property type="project" value="InterPro"/>
</dbReference>
<evidence type="ECO:0000256" key="10">
    <source>
        <dbReference type="PROSITE-ProRule" id="PRU00076"/>
    </source>
</evidence>
<dbReference type="SMART" id="SM00179">
    <property type="entry name" value="EGF_CA"/>
    <property type="match status" value="5"/>
</dbReference>
<accession>A0A9D4BVK2</accession>
<dbReference type="SMART" id="SM00181">
    <property type="entry name" value="EGF"/>
    <property type="match status" value="5"/>
</dbReference>
<evidence type="ECO:0000259" key="12">
    <source>
        <dbReference type="PROSITE" id="PS50026"/>
    </source>
</evidence>
<dbReference type="PROSITE" id="PS50026">
    <property type="entry name" value="EGF_3"/>
    <property type="match status" value="5"/>
</dbReference>
<dbReference type="GO" id="GO:0005886">
    <property type="term" value="C:plasma membrane"/>
    <property type="evidence" value="ECO:0007669"/>
    <property type="project" value="InterPro"/>
</dbReference>
<dbReference type="PRINTS" id="PR00205">
    <property type="entry name" value="CADHERIN"/>
</dbReference>
<dbReference type="AlphaFoldDB" id="A0A9D4BVK2"/>
<feature type="domain" description="EGF-like" evidence="12">
    <location>
        <begin position="251"/>
        <end position="286"/>
    </location>
</feature>
<comment type="caution">
    <text evidence="10">Lacks conserved residue(s) required for the propagation of feature annotation.</text>
</comment>
<keyword evidence="15" id="KW-1185">Reference proteome</keyword>
<dbReference type="Pfam" id="PF12661">
    <property type="entry name" value="hEGF"/>
    <property type="match status" value="4"/>
</dbReference>
<evidence type="ECO:0000256" key="8">
    <source>
        <dbReference type="ARBA" id="ARBA00023180"/>
    </source>
</evidence>
<dbReference type="SUPFAM" id="SSF49313">
    <property type="entry name" value="Cadherin-like"/>
    <property type="match status" value="2"/>
</dbReference>
<evidence type="ECO:0000256" key="9">
    <source>
        <dbReference type="PROSITE-ProRule" id="PRU00043"/>
    </source>
</evidence>
<dbReference type="PROSITE" id="PS00022">
    <property type="entry name" value="EGF_1"/>
    <property type="match status" value="5"/>
</dbReference>
<feature type="disulfide bond" evidence="10">
    <location>
        <begin position="349"/>
        <end position="358"/>
    </location>
</feature>
<feature type="domain" description="EGF-like" evidence="12">
    <location>
        <begin position="214"/>
        <end position="250"/>
    </location>
</feature>
<dbReference type="Pfam" id="PF00008">
    <property type="entry name" value="EGF"/>
    <property type="match status" value="1"/>
</dbReference>
<dbReference type="FunFam" id="2.10.25.10:FF:000321">
    <property type="entry name" value="Protein delta homolog 1"/>
    <property type="match status" value="2"/>
</dbReference>
<proteinExistence type="predicted"/>
<dbReference type="PROSITE" id="PS00232">
    <property type="entry name" value="CADHERIN_1"/>
    <property type="match status" value="1"/>
</dbReference>
<dbReference type="EMBL" id="JAIWYP010000014">
    <property type="protein sequence ID" value="KAH3711515.1"/>
    <property type="molecule type" value="Genomic_DNA"/>
</dbReference>
<dbReference type="GO" id="GO:0005509">
    <property type="term" value="F:calcium ion binding"/>
    <property type="evidence" value="ECO:0007669"/>
    <property type="project" value="UniProtKB-UniRule"/>
</dbReference>